<keyword evidence="3 6" id="KW-0812">Transmembrane</keyword>
<dbReference type="AlphaFoldDB" id="A0A286G1P7"/>
<gene>
    <name evidence="7" type="ORF">SAMN05421508_10144</name>
</gene>
<dbReference type="RefSeq" id="WP_097276970.1">
    <property type="nucleotide sequence ID" value="NZ_OCNJ01000001.1"/>
</dbReference>
<evidence type="ECO:0000256" key="5">
    <source>
        <dbReference type="ARBA" id="ARBA00023136"/>
    </source>
</evidence>
<dbReference type="Pfam" id="PF03626">
    <property type="entry name" value="COX4_pro"/>
    <property type="match status" value="1"/>
</dbReference>
<dbReference type="EMBL" id="OCNJ01000001">
    <property type="protein sequence ID" value="SOD88904.1"/>
    <property type="molecule type" value="Genomic_DNA"/>
</dbReference>
<proteinExistence type="predicted"/>
<dbReference type="InterPro" id="IPR011743">
    <property type="entry name" value="Caa3_sub_IV"/>
</dbReference>
<dbReference type="Proteomes" id="UP000219621">
    <property type="component" value="Unassembled WGS sequence"/>
</dbReference>
<dbReference type="OrthoDB" id="7916717at2"/>
<keyword evidence="8" id="KW-1185">Reference proteome</keyword>
<dbReference type="NCBIfam" id="TIGR02229">
    <property type="entry name" value="caa3_sub_IV"/>
    <property type="match status" value="1"/>
</dbReference>
<evidence type="ECO:0000313" key="7">
    <source>
        <dbReference type="EMBL" id="SOD88904.1"/>
    </source>
</evidence>
<evidence type="ECO:0000313" key="8">
    <source>
        <dbReference type="Proteomes" id="UP000219621"/>
    </source>
</evidence>
<evidence type="ECO:0000256" key="2">
    <source>
        <dbReference type="ARBA" id="ARBA00022475"/>
    </source>
</evidence>
<keyword evidence="5 6" id="KW-0472">Membrane</keyword>
<evidence type="ECO:0000256" key="3">
    <source>
        <dbReference type="ARBA" id="ARBA00022692"/>
    </source>
</evidence>
<accession>A0A286G1P7</accession>
<evidence type="ECO:0000256" key="1">
    <source>
        <dbReference type="ARBA" id="ARBA00004651"/>
    </source>
</evidence>
<reference evidence="7 8" key="1">
    <citation type="submission" date="2017-09" db="EMBL/GenBank/DDBJ databases">
        <authorList>
            <person name="Ehlers B."/>
            <person name="Leendertz F.H."/>
        </authorList>
    </citation>
    <scope>NUCLEOTIDE SEQUENCE [LARGE SCALE GENOMIC DNA]</scope>
    <source>
        <strain evidence="7 8">USBA 140</strain>
    </source>
</reference>
<evidence type="ECO:0000256" key="4">
    <source>
        <dbReference type="ARBA" id="ARBA00022989"/>
    </source>
</evidence>
<dbReference type="InterPro" id="IPR005171">
    <property type="entry name" value="Cyt_c_oxidase_su4_prok"/>
</dbReference>
<keyword evidence="4 6" id="KW-1133">Transmembrane helix</keyword>
<name>A0A286G1P7_9PROT</name>
<evidence type="ECO:0000256" key="6">
    <source>
        <dbReference type="SAM" id="Phobius"/>
    </source>
</evidence>
<keyword evidence="2" id="KW-1003">Cell membrane</keyword>
<feature type="transmembrane region" description="Helical" evidence="6">
    <location>
        <begin position="66"/>
        <end position="88"/>
    </location>
</feature>
<organism evidence="7 8">
    <name type="scientific">Caenispirillum bisanense</name>
    <dbReference type="NCBI Taxonomy" id="414052"/>
    <lineage>
        <taxon>Bacteria</taxon>
        <taxon>Pseudomonadati</taxon>
        <taxon>Pseudomonadota</taxon>
        <taxon>Alphaproteobacteria</taxon>
        <taxon>Rhodospirillales</taxon>
        <taxon>Novispirillaceae</taxon>
        <taxon>Caenispirillum</taxon>
    </lineage>
</organism>
<dbReference type="GO" id="GO:0005886">
    <property type="term" value="C:plasma membrane"/>
    <property type="evidence" value="ECO:0007669"/>
    <property type="project" value="UniProtKB-SubCell"/>
</dbReference>
<comment type="subcellular location">
    <subcellularLocation>
        <location evidence="1">Cell membrane</location>
        <topology evidence="1">Multi-pass membrane protein</topology>
    </subcellularLocation>
</comment>
<feature type="transmembrane region" description="Helical" evidence="6">
    <location>
        <begin position="34"/>
        <end position="54"/>
    </location>
</feature>
<protein>
    <submittedName>
        <fullName evidence="7">Cytochrome c oxidase subunit 4</fullName>
    </submittedName>
</protein>
<sequence length="91" mass="9935">MRHHVRLFVATWAVLLLLLGGTWGAAMLPLNETWSVVCNMGFAAAKTAIVAWLFMHLNESTGLTRVAAIAAIPFLFSLGLVTLLDVLFRVP</sequence>